<comment type="caution">
    <text evidence="10">The sequence shown here is derived from an EMBL/GenBank/DDBJ whole genome shotgun (WGS) entry which is preliminary data.</text>
</comment>
<dbReference type="InterPro" id="IPR025483">
    <property type="entry name" value="Lipase_euk"/>
</dbReference>
<evidence type="ECO:0000256" key="3">
    <source>
        <dbReference type="ARBA" id="ARBA00022801"/>
    </source>
</evidence>
<dbReference type="SUPFAM" id="SSF53474">
    <property type="entry name" value="alpha/beta-Hydrolases"/>
    <property type="match status" value="1"/>
</dbReference>
<protein>
    <recommendedName>
        <fullName evidence="7">Lipase</fullName>
    </recommendedName>
</protein>
<dbReference type="Pfam" id="PF04083">
    <property type="entry name" value="Abhydro_lipase"/>
    <property type="match status" value="1"/>
</dbReference>
<keyword evidence="5" id="KW-0443">Lipid metabolism</keyword>
<dbReference type="Gene3D" id="3.40.50.1820">
    <property type="entry name" value="alpha/beta hydrolase"/>
    <property type="match status" value="1"/>
</dbReference>
<dbReference type="AlphaFoldDB" id="A0ABD2WF17"/>
<dbReference type="InterPro" id="IPR029058">
    <property type="entry name" value="AB_hydrolase_fold"/>
</dbReference>
<evidence type="ECO:0000256" key="5">
    <source>
        <dbReference type="ARBA" id="ARBA00023098"/>
    </source>
</evidence>
<evidence type="ECO:0000256" key="4">
    <source>
        <dbReference type="ARBA" id="ARBA00022963"/>
    </source>
</evidence>
<gene>
    <name evidence="10" type="ORF">TKK_013937</name>
</gene>
<dbReference type="InterPro" id="IPR006693">
    <property type="entry name" value="AB_hydrolase_lipase"/>
</dbReference>
<feature type="domain" description="Partial AB-hydrolase lipase" evidence="9">
    <location>
        <begin position="42"/>
        <end position="104"/>
    </location>
</feature>
<evidence type="ECO:0000313" key="10">
    <source>
        <dbReference type="EMBL" id="KAL3391189.1"/>
    </source>
</evidence>
<sequence>MSPLTLISATATAAAAIALLLASVSRIHAKLDPNPDIELKTDELARKYGYPFEEHTVITDDGYILALHRIPFGRNDYDGYYPRRRSAVLLMHGLGGSSADWVLMGPGNSLAYILADSGYDVWLGNNRGNIYSRNHTSMIPTDRYFWDFSYHEMGMFDLPASIDYILGATGRRSLLYVGHSQGTSQFFVMASSKPEYNGKVALAAGLAPAAFTGYLRGPITQLTKLTYFGVWVGENFGYPEFGSRSRWGRFISRLLCQSAAPTQIFCSTKFYLLAGFSPDIDLDKLTVIVGHIPAGASWKQLIHYGQGYINPGYFRAFDYADRRKNTLLYGSPIPPEYKLSAITAPLALFSSNNDWLATPKDVELLSNKLRSVVFHKKVTENRFNHYDFLWGRTAPQIVFEPLLRLMEKYRYVR</sequence>
<reference evidence="10 11" key="1">
    <citation type="journal article" date="2024" name="bioRxiv">
        <title>A reference genome for Trichogramma kaykai: A tiny desert-dwelling parasitoid wasp with competing sex-ratio distorters.</title>
        <authorList>
            <person name="Culotta J."/>
            <person name="Lindsey A.R."/>
        </authorList>
    </citation>
    <scope>NUCLEOTIDE SEQUENCE [LARGE SCALE GENOMIC DNA]</scope>
    <source>
        <strain evidence="10 11">KSX58</strain>
    </source>
</reference>
<name>A0ABD2WF17_9HYME</name>
<dbReference type="PANTHER" id="PTHR11005">
    <property type="entry name" value="LYSOSOMAL ACID LIPASE-RELATED"/>
    <property type="match status" value="1"/>
</dbReference>
<evidence type="ECO:0000313" key="11">
    <source>
        <dbReference type="Proteomes" id="UP001627154"/>
    </source>
</evidence>
<dbReference type="GO" id="GO:0016042">
    <property type="term" value="P:lipid catabolic process"/>
    <property type="evidence" value="ECO:0007669"/>
    <property type="project" value="UniProtKB-KW"/>
</dbReference>
<keyword evidence="2" id="KW-0732">Signal</keyword>
<accession>A0ABD2WF17</accession>
<keyword evidence="6" id="KW-0325">Glycoprotein</keyword>
<evidence type="ECO:0000256" key="7">
    <source>
        <dbReference type="PIRNR" id="PIRNR000862"/>
    </source>
</evidence>
<evidence type="ECO:0000256" key="2">
    <source>
        <dbReference type="ARBA" id="ARBA00022729"/>
    </source>
</evidence>
<dbReference type="FunFam" id="3.40.50.1820:FF:000057">
    <property type="entry name" value="Lipase"/>
    <property type="match status" value="1"/>
</dbReference>
<feature type="active site" description="Charge relay system" evidence="8">
    <location>
        <position position="385"/>
    </location>
</feature>
<keyword evidence="11" id="KW-1185">Reference proteome</keyword>
<evidence type="ECO:0000259" key="9">
    <source>
        <dbReference type="Pfam" id="PF04083"/>
    </source>
</evidence>
<dbReference type="EMBL" id="JBJJXI010000111">
    <property type="protein sequence ID" value="KAL3391189.1"/>
    <property type="molecule type" value="Genomic_DNA"/>
</dbReference>
<comment type="similarity">
    <text evidence="1 7">Belongs to the AB hydrolase superfamily. Lipase family.</text>
</comment>
<dbReference type="GO" id="GO:0016787">
    <property type="term" value="F:hydrolase activity"/>
    <property type="evidence" value="ECO:0007669"/>
    <property type="project" value="UniProtKB-KW"/>
</dbReference>
<feature type="active site" description="Charge relay system" evidence="8">
    <location>
        <position position="354"/>
    </location>
</feature>
<evidence type="ECO:0000256" key="1">
    <source>
        <dbReference type="ARBA" id="ARBA00010701"/>
    </source>
</evidence>
<keyword evidence="3 7" id="KW-0378">Hydrolase</keyword>
<proteinExistence type="inferred from homology"/>
<feature type="active site" description="Nucleophile" evidence="8">
    <location>
        <position position="180"/>
    </location>
</feature>
<dbReference type="Proteomes" id="UP001627154">
    <property type="component" value="Unassembled WGS sequence"/>
</dbReference>
<evidence type="ECO:0000256" key="8">
    <source>
        <dbReference type="PIRSR" id="PIRSR000862-1"/>
    </source>
</evidence>
<dbReference type="PIRSF" id="PIRSF000862">
    <property type="entry name" value="Steryl_ester_lip"/>
    <property type="match status" value="1"/>
</dbReference>
<organism evidence="10 11">
    <name type="scientific">Trichogramma kaykai</name>
    <dbReference type="NCBI Taxonomy" id="54128"/>
    <lineage>
        <taxon>Eukaryota</taxon>
        <taxon>Metazoa</taxon>
        <taxon>Ecdysozoa</taxon>
        <taxon>Arthropoda</taxon>
        <taxon>Hexapoda</taxon>
        <taxon>Insecta</taxon>
        <taxon>Pterygota</taxon>
        <taxon>Neoptera</taxon>
        <taxon>Endopterygota</taxon>
        <taxon>Hymenoptera</taxon>
        <taxon>Apocrita</taxon>
        <taxon>Proctotrupomorpha</taxon>
        <taxon>Chalcidoidea</taxon>
        <taxon>Trichogrammatidae</taxon>
        <taxon>Trichogramma</taxon>
    </lineage>
</organism>
<evidence type="ECO:0000256" key="6">
    <source>
        <dbReference type="ARBA" id="ARBA00023180"/>
    </source>
</evidence>
<keyword evidence="4 7" id="KW-0442">Lipid degradation</keyword>